<evidence type="ECO:0000313" key="2">
    <source>
        <dbReference type="EMBL" id="GIJ74281.1"/>
    </source>
</evidence>
<sequence>MIAIEGDGTDEAAWSSLDAFPALEWDAHDPPLVVAPHPDDEILGVGGAMAILGAADVFAVTDGEASHPGSTVYTPAKLAALRREETDAALDRLGVDPVLVHRLGQPDGGIDEAALAAALTPLLWPGRWCFATWRGDGHPDHEAVGRAAATACARTGARLLEYPVWMWHWARPGDPRVPWERARRIDLDADVRERKRAAVAEFRSQTGPLGPEPADAPILPPAVLARFERPFETVLV</sequence>
<proteinExistence type="predicted"/>
<evidence type="ECO:0000313" key="3">
    <source>
        <dbReference type="Proteomes" id="UP000635606"/>
    </source>
</evidence>
<reference evidence="2" key="1">
    <citation type="submission" date="2021-01" db="EMBL/GenBank/DDBJ databases">
        <title>Whole genome shotgun sequence of Virgisporangium ochraceum NBRC 16418.</title>
        <authorList>
            <person name="Komaki H."/>
            <person name="Tamura T."/>
        </authorList>
    </citation>
    <scope>NUCLEOTIDE SEQUENCE</scope>
    <source>
        <strain evidence="2">NBRC 16418</strain>
    </source>
</reference>
<accession>A0A8J4A366</accession>
<dbReference type="InterPro" id="IPR003737">
    <property type="entry name" value="GlcNAc_PI_deacetylase-related"/>
</dbReference>
<protein>
    <submittedName>
        <fullName evidence="2">Acetylglucosaminylphosphatidylinositol deacetylase</fullName>
    </submittedName>
</protein>
<name>A0A8J4A366_9ACTN</name>
<dbReference type="EMBL" id="BOPH01000132">
    <property type="protein sequence ID" value="GIJ74281.1"/>
    <property type="molecule type" value="Genomic_DNA"/>
</dbReference>
<gene>
    <name evidence="2" type="ORF">Voc01_091980</name>
</gene>
<dbReference type="PANTHER" id="PTHR12993:SF29">
    <property type="entry name" value="BLR3841 PROTEIN"/>
    <property type="match status" value="1"/>
</dbReference>
<dbReference type="RefSeq" id="WP_239160968.1">
    <property type="nucleotide sequence ID" value="NZ_BOPH01000132.1"/>
</dbReference>
<comment type="caution">
    <text evidence="2">The sequence shown here is derived from an EMBL/GenBank/DDBJ whole genome shotgun (WGS) entry which is preliminary data.</text>
</comment>
<dbReference type="AlphaFoldDB" id="A0A8J4A366"/>
<dbReference type="Pfam" id="PF02585">
    <property type="entry name" value="PIG-L"/>
    <property type="match status" value="1"/>
</dbReference>
<evidence type="ECO:0000256" key="1">
    <source>
        <dbReference type="ARBA" id="ARBA00022833"/>
    </source>
</evidence>
<organism evidence="2 3">
    <name type="scientific">Virgisporangium ochraceum</name>
    <dbReference type="NCBI Taxonomy" id="65505"/>
    <lineage>
        <taxon>Bacteria</taxon>
        <taxon>Bacillati</taxon>
        <taxon>Actinomycetota</taxon>
        <taxon>Actinomycetes</taxon>
        <taxon>Micromonosporales</taxon>
        <taxon>Micromonosporaceae</taxon>
        <taxon>Virgisporangium</taxon>
    </lineage>
</organism>
<dbReference type="GO" id="GO:0016137">
    <property type="term" value="P:glycoside metabolic process"/>
    <property type="evidence" value="ECO:0007669"/>
    <property type="project" value="UniProtKB-ARBA"/>
</dbReference>
<dbReference type="Proteomes" id="UP000635606">
    <property type="component" value="Unassembled WGS sequence"/>
</dbReference>
<dbReference type="PANTHER" id="PTHR12993">
    <property type="entry name" value="N-ACETYLGLUCOSAMINYL-PHOSPHATIDYLINOSITOL DE-N-ACETYLASE-RELATED"/>
    <property type="match status" value="1"/>
</dbReference>
<dbReference type="SUPFAM" id="SSF102588">
    <property type="entry name" value="LmbE-like"/>
    <property type="match status" value="1"/>
</dbReference>
<dbReference type="InterPro" id="IPR024078">
    <property type="entry name" value="LmbE-like_dom_sf"/>
</dbReference>
<keyword evidence="3" id="KW-1185">Reference proteome</keyword>
<keyword evidence="1" id="KW-0862">Zinc</keyword>
<dbReference type="Gene3D" id="3.40.50.10320">
    <property type="entry name" value="LmbE-like"/>
    <property type="match status" value="1"/>
</dbReference>
<dbReference type="GO" id="GO:0016811">
    <property type="term" value="F:hydrolase activity, acting on carbon-nitrogen (but not peptide) bonds, in linear amides"/>
    <property type="evidence" value="ECO:0007669"/>
    <property type="project" value="TreeGrafter"/>
</dbReference>